<evidence type="ECO:0000256" key="3">
    <source>
        <dbReference type="RuleBase" id="RU003476"/>
    </source>
</evidence>
<feature type="domain" description="Nudix hydrolase" evidence="4">
    <location>
        <begin position="2"/>
        <end position="136"/>
    </location>
</feature>
<dbReference type="Proteomes" id="UP000229972">
    <property type="component" value="Unassembled WGS sequence"/>
</dbReference>
<sequence>MKENLTKVAFVYLQKDNKVLLLQEGGQLALGLWCVPGGHVDEGESFEQAAIRETVEESGYQVSLEKIIYQSLISNTEYKGGPRDTKEVELVIFKGVIIGGELKIDDQALDLKWFTKEEATKLPLRWGLLKNLILNN</sequence>
<dbReference type="InterPro" id="IPR015797">
    <property type="entry name" value="NUDIX_hydrolase-like_dom_sf"/>
</dbReference>
<comment type="cofactor">
    <cofactor evidence="1">
        <name>Mg(2+)</name>
        <dbReference type="ChEBI" id="CHEBI:18420"/>
    </cofactor>
</comment>
<evidence type="ECO:0000256" key="2">
    <source>
        <dbReference type="ARBA" id="ARBA00022801"/>
    </source>
</evidence>
<dbReference type="PROSITE" id="PS00893">
    <property type="entry name" value="NUDIX_BOX"/>
    <property type="match status" value="1"/>
</dbReference>
<evidence type="ECO:0000256" key="1">
    <source>
        <dbReference type="ARBA" id="ARBA00001946"/>
    </source>
</evidence>
<dbReference type="CDD" id="cd02883">
    <property type="entry name" value="NUDIX_Hydrolase"/>
    <property type="match status" value="1"/>
</dbReference>
<name>A0A2H0VB86_9BACT</name>
<dbReference type="Pfam" id="PF00293">
    <property type="entry name" value="NUDIX"/>
    <property type="match status" value="1"/>
</dbReference>
<dbReference type="PANTHER" id="PTHR43046">
    <property type="entry name" value="GDP-MANNOSE MANNOSYL HYDROLASE"/>
    <property type="match status" value="1"/>
</dbReference>
<dbReference type="PRINTS" id="PR00502">
    <property type="entry name" value="NUDIXFAMILY"/>
</dbReference>
<comment type="caution">
    <text evidence="5">The sequence shown here is derived from an EMBL/GenBank/DDBJ whole genome shotgun (WGS) entry which is preliminary data.</text>
</comment>
<dbReference type="PROSITE" id="PS51462">
    <property type="entry name" value="NUDIX"/>
    <property type="match status" value="1"/>
</dbReference>
<evidence type="ECO:0000313" key="6">
    <source>
        <dbReference type="Proteomes" id="UP000229972"/>
    </source>
</evidence>
<comment type="similarity">
    <text evidence="3">Belongs to the Nudix hydrolase family.</text>
</comment>
<accession>A0A2H0VB86</accession>
<dbReference type="InterPro" id="IPR020084">
    <property type="entry name" value="NUDIX_hydrolase_CS"/>
</dbReference>
<evidence type="ECO:0000313" key="5">
    <source>
        <dbReference type="EMBL" id="PIR95570.1"/>
    </source>
</evidence>
<evidence type="ECO:0000259" key="4">
    <source>
        <dbReference type="PROSITE" id="PS51462"/>
    </source>
</evidence>
<protein>
    <recommendedName>
        <fullName evidence="4">Nudix hydrolase domain-containing protein</fullName>
    </recommendedName>
</protein>
<gene>
    <name evidence="5" type="ORF">COT93_01400</name>
</gene>
<dbReference type="GO" id="GO:0016787">
    <property type="term" value="F:hydrolase activity"/>
    <property type="evidence" value="ECO:0007669"/>
    <property type="project" value="UniProtKB-KW"/>
</dbReference>
<dbReference type="PANTHER" id="PTHR43046:SF14">
    <property type="entry name" value="MUTT_NUDIX FAMILY PROTEIN"/>
    <property type="match status" value="1"/>
</dbReference>
<dbReference type="InterPro" id="IPR020476">
    <property type="entry name" value="Nudix_hydrolase"/>
</dbReference>
<proteinExistence type="inferred from homology"/>
<organism evidence="5 6">
    <name type="scientific">Candidatus Falkowbacteria bacterium CG10_big_fil_rev_8_21_14_0_10_37_18</name>
    <dbReference type="NCBI Taxonomy" id="1974562"/>
    <lineage>
        <taxon>Bacteria</taxon>
        <taxon>Candidatus Falkowiibacteriota</taxon>
    </lineage>
</organism>
<reference evidence="6" key="1">
    <citation type="submission" date="2017-09" db="EMBL/GenBank/DDBJ databases">
        <title>Depth-based differentiation of microbial function through sediment-hosted aquifers and enrichment of novel symbionts in the deep terrestrial subsurface.</title>
        <authorList>
            <person name="Probst A.J."/>
            <person name="Ladd B."/>
            <person name="Jarett J.K."/>
            <person name="Geller-Mcgrath D.E."/>
            <person name="Sieber C.M.K."/>
            <person name="Emerson J.B."/>
            <person name="Anantharaman K."/>
            <person name="Thomas B.C."/>
            <person name="Malmstrom R."/>
            <person name="Stieglmeier M."/>
            <person name="Klingl A."/>
            <person name="Woyke T."/>
            <person name="Ryan C.M."/>
            <person name="Banfield J.F."/>
        </authorList>
    </citation>
    <scope>NUCLEOTIDE SEQUENCE [LARGE SCALE GENOMIC DNA]</scope>
</reference>
<dbReference type="AlphaFoldDB" id="A0A2H0VB86"/>
<dbReference type="InterPro" id="IPR000086">
    <property type="entry name" value="NUDIX_hydrolase_dom"/>
</dbReference>
<dbReference type="EMBL" id="PFAL01000015">
    <property type="protein sequence ID" value="PIR95570.1"/>
    <property type="molecule type" value="Genomic_DNA"/>
</dbReference>
<keyword evidence="2 3" id="KW-0378">Hydrolase</keyword>
<dbReference type="Gene3D" id="3.90.79.10">
    <property type="entry name" value="Nucleoside Triphosphate Pyrophosphohydrolase"/>
    <property type="match status" value="1"/>
</dbReference>
<dbReference type="SUPFAM" id="SSF55811">
    <property type="entry name" value="Nudix"/>
    <property type="match status" value="1"/>
</dbReference>